<proteinExistence type="predicted"/>
<reference evidence="1 2" key="1">
    <citation type="submission" date="2021-04" db="EMBL/GenBank/DDBJ databases">
        <title>Draft Genome of Aeromonas popoffii ID682, isolated from a natural water source in Idaho.</title>
        <authorList>
            <person name="Testerman T."/>
            <person name="Graf J."/>
        </authorList>
    </citation>
    <scope>NUCLEOTIDE SEQUENCE [LARGE SCALE GENOMIC DNA]</scope>
    <source>
        <strain evidence="1 2">ID682</strain>
    </source>
</reference>
<dbReference type="Proteomes" id="UP000675653">
    <property type="component" value="Unassembled WGS sequence"/>
</dbReference>
<evidence type="ECO:0000313" key="2">
    <source>
        <dbReference type="Proteomes" id="UP000675653"/>
    </source>
</evidence>
<protein>
    <submittedName>
        <fullName evidence="1">Uncharacterized protein</fullName>
    </submittedName>
</protein>
<comment type="caution">
    <text evidence="1">The sequence shown here is derived from an EMBL/GenBank/DDBJ whole genome shotgun (WGS) entry which is preliminary data.</text>
</comment>
<accession>A0ABS5GXF3</accession>
<dbReference type="EMBL" id="JAGRZL010000096">
    <property type="protein sequence ID" value="MBR7631514.1"/>
    <property type="molecule type" value="Genomic_DNA"/>
</dbReference>
<dbReference type="RefSeq" id="WP_212514876.1">
    <property type="nucleotide sequence ID" value="NZ_CAWQDX010000125.1"/>
</dbReference>
<evidence type="ECO:0000313" key="1">
    <source>
        <dbReference type="EMBL" id="MBR7631514.1"/>
    </source>
</evidence>
<name>A0ABS5GXF3_9GAMM</name>
<gene>
    <name evidence="1" type="ORF">KAT72_21600</name>
</gene>
<keyword evidence="2" id="KW-1185">Reference proteome</keyword>
<dbReference type="Pfam" id="PF21980">
    <property type="entry name" value="MksE"/>
    <property type="match status" value="1"/>
</dbReference>
<dbReference type="InterPro" id="IPR053841">
    <property type="entry name" value="MksE"/>
</dbReference>
<organism evidence="1 2">
    <name type="scientific">Aeromonas popoffii</name>
    <dbReference type="NCBI Taxonomy" id="70856"/>
    <lineage>
        <taxon>Bacteria</taxon>
        <taxon>Pseudomonadati</taxon>
        <taxon>Pseudomonadota</taxon>
        <taxon>Gammaproteobacteria</taxon>
        <taxon>Aeromonadales</taxon>
        <taxon>Aeromonadaceae</taxon>
        <taxon>Aeromonas</taxon>
    </lineage>
</organism>
<sequence>MNAFVSQLESLTALSDLFRLFNSGKHLNRVAEPALWAELEREQDSYQALFSALGFDLRIAQRGYAWFHTDEANNAVNKTSSQFALLFMCLFNTQADVGQPLSRFGDWRIDKPLIAEAYEQHQELLKAEGLDLDRFTGLLESATRLGFVLAHNGYWQLLPAVNRYLEHFESLMSMQDGIFEEQTSEGDDQPEDEEEYV</sequence>